<evidence type="ECO:0000313" key="2">
    <source>
        <dbReference type="EMBL" id="KAG5458778.1"/>
    </source>
</evidence>
<feature type="non-terminal residue" evidence="2">
    <location>
        <position position="1"/>
    </location>
</feature>
<feature type="compositionally biased region" description="Low complexity" evidence="1">
    <location>
        <begin position="171"/>
        <end position="194"/>
    </location>
</feature>
<gene>
    <name evidence="2" type="ORF">BJ554DRAFT_941</name>
</gene>
<proteinExistence type="predicted"/>
<dbReference type="Proteomes" id="UP000673691">
    <property type="component" value="Unassembled WGS sequence"/>
</dbReference>
<name>A0A8H7ZTH9_9FUNG</name>
<evidence type="ECO:0000256" key="1">
    <source>
        <dbReference type="SAM" id="MobiDB-lite"/>
    </source>
</evidence>
<feature type="compositionally biased region" description="Acidic residues" evidence="1">
    <location>
        <begin position="220"/>
        <end position="236"/>
    </location>
</feature>
<keyword evidence="3" id="KW-1185">Reference proteome</keyword>
<dbReference type="AlphaFoldDB" id="A0A8H7ZTH9"/>
<reference evidence="2 3" key="1">
    <citation type="journal article" name="Sci. Rep.">
        <title>Genome-scale phylogenetic analyses confirm Olpidium as the closest living zoosporic fungus to the non-flagellated, terrestrial fungi.</title>
        <authorList>
            <person name="Chang Y."/>
            <person name="Rochon D."/>
            <person name="Sekimoto S."/>
            <person name="Wang Y."/>
            <person name="Chovatia M."/>
            <person name="Sandor L."/>
            <person name="Salamov A."/>
            <person name="Grigoriev I.V."/>
            <person name="Stajich J.E."/>
            <person name="Spatafora J.W."/>
        </authorList>
    </citation>
    <scope>NUCLEOTIDE SEQUENCE [LARGE SCALE GENOMIC DNA]</scope>
    <source>
        <strain evidence="2">S191</strain>
    </source>
</reference>
<feature type="compositionally biased region" description="Basic and acidic residues" evidence="1">
    <location>
        <begin position="121"/>
        <end position="137"/>
    </location>
</feature>
<feature type="region of interest" description="Disordered" evidence="1">
    <location>
        <begin position="1"/>
        <end position="392"/>
    </location>
</feature>
<feature type="compositionally biased region" description="Acidic residues" evidence="1">
    <location>
        <begin position="1"/>
        <end position="14"/>
    </location>
</feature>
<organism evidence="2 3">
    <name type="scientific">Olpidium bornovanus</name>
    <dbReference type="NCBI Taxonomy" id="278681"/>
    <lineage>
        <taxon>Eukaryota</taxon>
        <taxon>Fungi</taxon>
        <taxon>Fungi incertae sedis</taxon>
        <taxon>Olpidiomycota</taxon>
        <taxon>Olpidiomycotina</taxon>
        <taxon>Olpidiomycetes</taxon>
        <taxon>Olpidiales</taxon>
        <taxon>Olpidiaceae</taxon>
        <taxon>Olpidium</taxon>
    </lineage>
</organism>
<evidence type="ECO:0000313" key="3">
    <source>
        <dbReference type="Proteomes" id="UP000673691"/>
    </source>
</evidence>
<comment type="caution">
    <text evidence="2">The sequence shown here is derived from an EMBL/GenBank/DDBJ whole genome shotgun (WGS) entry which is preliminary data.</text>
</comment>
<feature type="compositionally biased region" description="Polar residues" evidence="1">
    <location>
        <begin position="95"/>
        <end position="104"/>
    </location>
</feature>
<protein>
    <submittedName>
        <fullName evidence="2">Uncharacterized protein</fullName>
    </submittedName>
</protein>
<feature type="compositionally biased region" description="Basic and acidic residues" evidence="1">
    <location>
        <begin position="308"/>
        <end position="326"/>
    </location>
</feature>
<sequence>DDEKEDEGDEGDDGDGARDPQARRGHRWGHAELEAGRACEGSAGKAGGRNGSRPDPGLFVACGHGASLPLPPSAPSIAFPVKKSPKQAETVGMAPSSTASSQESPLHAANADCNGGCTGADVDHARCTSPEEQRRTGEAASQADENTPGKPAAVGTACGKVDPGPGTATTAVESVAAESVAAESVAAESAPAEGAPDEGGADEGAPAEGGADEGAPAEGAPDEGGADEGAPDEGVADEGVPTEGVFAESETAGAENVRRGSEGARAGFPAEGWHNGGGLAAESTPAALSPDKRRRAGSEEEESQDLQQGRRDSQANCFRDDGDSHTAKKNKLSTDLSDPHSLAAPSGHETPREPDEEERTERGSTAGTSSPVAAVDIARQSGGDCSSPDRFVPRRRKKWDMGSPILLPKPRAESGPPRICSSIDDYKRVKFLGDGTFGWVATRGNCVFWPLDGSRVGNRRLGVTC</sequence>
<feature type="compositionally biased region" description="Low complexity" evidence="1">
    <location>
        <begin position="203"/>
        <end position="219"/>
    </location>
</feature>
<accession>A0A8H7ZTH9</accession>
<dbReference type="EMBL" id="JAEFCI010007933">
    <property type="protein sequence ID" value="KAG5458778.1"/>
    <property type="molecule type" value="Genomic_DNA"/>
</dbReference>